<keyword evidence="4" id="KW-1185">Reference proteome</keyword>
<dbReference type="Gene3D" id="1.25.40.10">
    <property type="entry name" value="Tetratricopeptide repeat domain"/>
    <property type="match status" value="1"/>
</dbReference>
<dbReference type="GO" id="GO:0003723">
    <property type="term" value="F:RNA binding"/>
    <property type="evidence" value="ECO:0007669"/>
    <property type="project" value="InterPro"/>
</dbReference>
<dbReference type="PANTHER" id="PTHR47926">
    <property type="entry name" value="PENTATRICOPEPTIDE REPEAT-CONTAINING PROTEIN"/>
    <property type="match status" value="1"/>
</dbReference>
<protein>
    <recommendedName>
        <fullName evidence="5">Pentatricopeptide repeat-containing protein</fullName>
    </recommendedName>
</protein>
<dbReference type="InterPro" id="IPR046960">
    <property type="entry name" value="PPR_At4g14850-like_plant"/>
</dbReference>
<dbReference type="GO" id="GO:0009451">
    <property type="term" value="P:RNA modification"/>
    <property type="evidence" value="ECO:0007669"/>
    <property type="project" value="InterPro"/>
</dbReference>
<dbReference type="InterPro" id="IPR002885">
    <property type="entry name" value="PPR_rpt"/>
</dbReference>
<dbReference type="InterPro" id="IPR011990">
    <property type="entry name" value="TPR-like_helical_dom_sf"/>
</dbReference>
<dbReference type="Pfam" id="PF01535">
    <property type="entry name" value="PPR"/>
    <property type="match status" value="2"/>
</dbReference>
<dbReference type="PROSITE" id="PS51375">
    <property type="entry name" value="PPR"/>
    <property type="match status" value="1"/>
</dbReference>
<sequence length="194" mass="22199">MCKYTQIHTQNNNSWTHTKSYLLVRILTFYVAFECLDHALKIFKNVDNTVTTVWSQMIRSHAWSKFCGSLLNCINGWWVWRQRLMGFPIRLVIEGEQVYKRVLVSGFGGGVEYARLVFDGMRERSVASWNSLLAGYVWCRDVDGAQRIFNEISKWNVVSWTTMIVGCAQNGRRGVELDKVALMAPSSACAKKGT</sequence>
<reference evidence="3 4" key="1">
    <citation type="submission" date="2018-10" db="EMBL/GenBank/DDBJ databases">
        <title>A high-quality apple genome assembly.</title>
        <authorList>
            <person name="Hu J."/>
        </authorList>
    </citation>
    <scope>NUCLEOTIDE SEQUENCE [LARGE SCALE GENOMIC DNA]</scope>
    <source>
        <strain evidence="4">cv. HFTH1</strain>
        <tissue evidence="3">Young leaf</tissue>
    </source>
</reference>
<comment type="caution">
    <text evidence="3">The sequence shown here is derived from an EMBL/GenBank/DDBJ whole genome shotgun (WGS) entry which is preliminary data.</text>
</comment>
<proteinExistence type="predicted"/>
<evidence type="ECO:0008006" key="5">
    <source>
        <dbReference type="Google" id="ProtNLM"/>
    </source>
</evidence>
<dbReference type="Proteomes" id="UP000290289">
    <property type="component" value="Chromosome 5"/>
</dbReference>
<dbReference type="AlphaFoldDB" id="A0A498JUA5"/>
<dbReference type="EMBL" id="RDQH01000331">
    <property type="protein sequence ID" value="RXH98765.1"/>
    <property type="molecule type" value="Genomic_DNA"/>
</dbReference>
<organism evidence="3 4">
    <name type="scientific">Malus domestica</name>
    <name type="common">Apple</name>
    <name type="synonym">Pyrus malus</name>
    <dbReference type="NCBI Taxonomy" id="3750"/>
    <lineage>
        <taxon>Eukaryota</taxon>
        <taxon>Viridiplantae</taxon>
        <taxon>Streptophyta</taxon>
        <taxon>Embryophyta</taxon>
        <taxon>Tracheophyta</taxon>
        <taxon>Spermatophyta</taxon>
        <taxon>Magnoliopsida</taxon>
        <taxon>eudicotyledons</taxon>
        <taxon>Gunneridae</taxon>
        <taxon>Pentapetalae</taxon>
        <taxon>rosids</taxon>
        <taxon>fabids</taxon>
        <taxon>Rosales</taxon>
        <taxon>Rosaceae</taxon>
        <taxon>Amygdaloideae</taxon>
        <taxon>Maleae</taxon>
        <taxon>Malus</taxon>
    </lineage>
</organism>
<accession>A0A498JUA5</accession>
<keyword evidence="1" id="KW-0677">Repeat</keyword>
<evidence type="ECO:0000313" key="3">
    <source>
        <dbReference type="EMBL" id="RXH98765.1"/>
    </source>
</evidence>
<evidence type="ECO:0000313" key="4">
    <source>
        <dbReference type="Proteomes" id="UP000290289"/>
    </source>
</evidence>
<name>A0A498JUA5_MALDO</name>
<feature type="repeat" description="PPR" evidence="2">
    <location>
        <begin position="125"/>
        <end position="159"/>
    </location>
</feature>
<evidence type="ECO:0000256" key="2">
    <source>
        <dbReference type="PROSITE-ProRule" id="PRU00708"/>
    </source>
</evidence>
<evidence type="ECO:0000256" key="1">
    <source>
        <dbReference type="ARBA" id="ARBA00022737"/>
    </source>
</evidence>
<gene>
    <name evidence="3" type="ORF">DVH24_011090</name>
</gene>